<organism evidence="2 3">
    <name type="scientific">Sclerotinia sclerotiorum (strain ATCC 18683 / 1980 / Ss-1)</name>
    <name type="common">White mold</name>
    <name type="synonym">Whetzelinia sclerotiorum</name>
    <dbReference type="NCBI Taxonomy" id="665079"/>
    <lineage>
        <taxon>Eukaryota</taxon>
        <taxon>Fungi</taxon>
        <taxon>Dikarya</taxon>
        <taxon>Ascomycota</taxon>
        <taxon>Pezizomycotina</taxon>
        <taxon>Leotiomycetes</taxon>
        <taxon>Helotiales</taxon>
        <taxon>Sclerotiniaceae</taxon>
        <taxon>Sclerotinia</taxon>
    </lineage>
</organism>
<keyword evidence="1" id="KW-1133">Transmembrane helix</keyword>
<keyword evidence="3" id="KW-1185">Reference proteome</keyword>
<keyword evidence="1" id="KW-0472">Membrane</keyword>
<name>A7EC30_SCLS1</name>
<accession>A7EC30</accession>
<dbReference type="HOGENOM" id="CLU_2962260_0_0_1"/>
<dbReference type="AlphaFoldDB" id="A7EC30"/>
<dbReference type="RefSeq" id="XP_001596646.1">
    <property type="nucleotide sequence ID" value="XM_001596596.1"/>
</dbReference>
<keyword evidence="1" id="KW-0812">Transmembrane</keyword>
<evidence type="ECO:0000313" key="3">
    <source>
        <dbReference type="Proteomes" id="UP000001312"/>
    </source>
</evidence>
<feature type="transmembrane region" description="Helical" evidence="1">
    <location>
        <begin position="18"/>
        <end position="43"/>
    </location>
</feature>
<gene>
    <name evidence="2" type="ORF">SS1G_02868</name>
</gene>
<dbReference type="KEGG" id="ssl:SS1G_02868"/>
<sequence length="59" mass="6077">MASTTSITYPGSISNPTYGLAFCVSGSVLVFILVFVCCGYGCLKEKTGSSDQKGSKKGS</sequence>
<evidence type="ECO:0000313" key="2">
    <source>
        <dbReference type="EMBL" id="EDO00009.1"/>
    </source>
</evidence>
<proteinExistence type="predicted"/>
<dbReference type="InParanoid" id="A7EC30"/>
<dbReference type="GeneID" id="5493086"/>
<dbReference type="EMBL" id="CH476623">
    <property type="protein sequence ID" value="EDO00009.1"/>
    <property type="molecule type" value="Genomic_DNA"/>
</dbReference>
<reference evidence="3" key="1">
    <citation type="journal article" date="2011" name="PLoS Genet.">
        <title>Genomic analysis of the necrotrophic fungal pathogens Sclerotinia sclerotiorum and Botrytis cinerea.</title>
        <authorList>
            <person name="Amselem J."/>
            <person name="Cuomo C.A."/>
            <person name="van Kan J.A."/>
            <person name="Viaud M."/>
            <person name="Benito E.P."/>
            <person name="Couloux A."/>
            <person name="Coutinho P.M."/>
            <person name="de Vries R.P."/>
            <person name="Dyer P.S."/>
            <person name="Fillinger S."/>
            <person name="Fournier E."/>
            <person name="Gout L."/>
            <person name="Hahn M."/>
            <person name="Kohn L."/>
            <person name="Lapalu N."/>
            <person name="Plummer K.M."/>
            <person name="Pradier J.M."/>
            <person name="Quevillon E."/>
            <person name="Sharon A."/>
            <person name="Simon A."/>
            <person name="ten Have A."/>
            <person name="Tudzynski B."/>
            <person name="Tudzynski P."/>
            <person name="Wincker P."/>
            <person name="Andrew M."/>
            <person name="Anthouard V."/>
            <person name="Beever R.E."/>
            <person name="Beffa R."/>
            <person name="Benoit I."/>
            <person name="Bouzid O."/>
            <person name="Brault B."/>
            <person name="Chen Z."/>
            <person name="Choquer M."/>
            <person name="Collemare J."/>
            <person name="Cotton P."/>
            <person name="Danchin E.G."/>
            <person name="Da Silva C."/>
            <person name="Gautier A."/>
            <person name="Giraud C."/>
            <person name="Giraud T."/>
            <person name="Gonzalez C."/>
            <person name="Grossetete S."/>
            <person name="Guldener U."/>
            <person name="Henrissat B."/>
            <person name="Howlett B.J."/>
            <person name="Kodira C."/>
            <person name="Kretschmer M."/>
            <person name="Lappartient A."/>
            <person name="Leroch M."/>
            <person name="Levis C."/>
            <person name="Mauceli E."/>
            <person name="Neuveglise C."/>
            <person name="Oeser B."/>
            <person name="Pearson M."/>
            <person name="Poulain J."/>
            <person name="Poussereau N."/>
            <person name="Quesneville H."/>
            <person name="Rascle C."/>
            <person name="Schumacher J."/>
            <person name="Segurens B."/>
            <person name="Sexton A."/>
            <person name="Silva E."/>
            <person name="Sirven C."/>
            <person name="Soanes D.M."/>
            <person name="Talbot N.J."/>
            <person name="Templeton M."/>
            <person name="Yandava C."/>
            <person name="Yarden O."/>
            <person name="Zeng Q."/>
            <person name="Rollins J.A."/>
            <person name="Lebrun M.H."/>
            <person name="Dickman M."/>
        </authorList>
    </citation>
    <scope>NUCLEOTIDE SEQUENCE [LARGE SCALE GENOMIC DNA]</scope>
    <source>
        <strain evidence="3">ATCC 18683 / 1980 / Ss-1</strain>
    </source>
</reference>
<protein>
    <submittedName>
        <fullName evidence="2">Uncharacterized protein</fullName>
    </submittedName>
</protein>
<evidence type="ECO:0000256" key="1">
    <source>
        <dbReference type="SAM" id="Phobius"/>
    </source>
</evidence>
<dbReference type="Proteomes" id="UP000001312">
    <property type="component" value="Unassembled WGS sequence"/>
</dbReference>